<evidence type="ECO:0000256" key="2">
    <source>
        <dbReference type="ARBA" id="ARBA00022670"/>
    </source>
</evidence>
<comment type="caution">
    <text evidence="8">The sequence shown here is derived from an EMBL/GenBank/DDBJ whole genome shotgun (WGS) entry which is preliminary data.</text>
</comment>
<evidence type="ECO:0000313" key="8">
    <source>
        <dbReference type="EMBL" id="RFA33825.1"/>
    </source>
</evidence>
<feature type="domain" description="MPN" evidence="7">
    <location>
        <begin position="208"/>
        <end position="338"/>
    </location>
</feature>
<dbReference type="EMBL" id="NFZX01000030">
    <property type="protein sequence ID" value="RFA33825.1"/>
    <property type="molecule type" value="Genomic_DNA"/>
</dbReference>
<dbReference type="InterPro" id="IPR020891">
    <property type="entry name" value="UPF0758_CS"/>
</dbReference>
<organism evidence="8 9">
    <name type="scientific">Virgibacillus dokdonensis</name>
    <dbReference type="NCBI Taxonomy" id="302167"/>
    <lineage>
        <taxon>Bacteria</taxon>
        <taxon>Bacillati</taxon>
        <taxon>Bacillota</taxon>
        <taxon>Bacilli</taxon>
        <taxon>Bacillales</taxon>
        <taxon>Bacillaceae</taxon>
        <taxon>Virgibacillus</taxon>
    </lineage>
</organism>
<dbReference type="AlphaFoldDB" id="A0A3E0WPE9"/>
<dbReference type="GO" id="GO:0046872">
    <property type="term" value="F:metal ion binding"/>
    <property type="evidence" value="ECO:0007669"/>
    <property type="project" value="UniProtKB-KW"/>
</dbReference>
<dbReference type="Pfam" id="PF04002">
    <property type="entry name" value="RadC"/>
    <property type="match status" value="1"/>
</dbReference>
<evidence type="ECO:0000313" key="9">
    <source>
        <dbReference type="Proteomes" id="UP000256488"/>
    </source>
</evidence>
<dbReference type="Proteomes" id="UP000256488">
    <property type="component" value="Unassembled WGS sequence"/>
</dbReference>
<sequence length="368" mass="41806">MGVIRMNNLYEYFGCSSKEELYQKVTKGDDSVRSLVDFIDFSKGQMNSKEKAITSPQDFIEFVAKSKMPSQSETTLVFCSTKNKPLYLTRYQKHDQIDLKRVLKEGLNAGGVSLFYLSNDTMSTDNEVEMGGYFKTFGIDVIDGFSYNEISDTITSNREMIPYRLSKYAPPISEVAERDGGRGTAYEMKNAITTFHGFDEFSSFFANQEIVGSNLLKDNAKVKKSLKVGYQYDWQESFGIIACDSDYKVVFVNELFKGSPNASIVDRKVFTKALLSKDDVSKIAVFHNHPSGIPEPSPEDKQITKGLKEVSEKLNIQFLDHFIVGKESVYSFAKYIPEYVCRNEDYSSFVQKQAKIKRGKQMAFELEL</sequence>
<name>A0A3E0WPE9_9BACI</name>
<reference evidence="8 9" key="1">
    <citation type="submission" date="2017-05" db="EMBL/GenBank/DDBJ databases">
        <title>Virgibacillus sp. AK90 isolated from a saltern of Kakinada, India.</title>
        <authorList>
            <person name="Gupta V."/>
            <person name="Sidhu C."/>
            <person name="Korpole S."/>
            <person name="Pinnaka A.K."/>
        </authorList>
    </citation>
    <scope>NUCLEOTIDE SEQUENCE [LARGE SCALE GENOMIC DNA]</scope>
    <source>
        <strain evidence="8 9">AK90</strain>
    </source>
</reference>
<dbReference type="InterPro" id="IPR025657">
    <property type="entry name" value="RadC_JAB"/>
</dbReference>
<dbReference type="GO" id="GO:0006508">
    <property type="term" value="P:proteolysis"/>
    <property type="evidence" value="ECO:0007669"/>
    <property type="project" value="UniProtKB-KW"/>
</dbReference>
<dbReference type="InterPro" id="IPR037518">
    <property type="entry name" value="MPN"/>
</dbReference>
<comment type="similarity">
    <text evidence="1">Belongs to the UPF0758 family.</text>
</comment>
<accession>A0A3E0WPE9</accession>
<dbReference type="InterPro" id="IPR001405">
    <property type="entry name" value="UPF0758"/>
</dbReference>
<gene>
    <name evidence="8" type="ORF">CAI16_13280</name>
</gene>
<evidence type="ECO:0000256" key="3">
    <source>
        <dbReference type="ARBA" id="ARBA00022723"/>
    </source>
</evidence>
<dbReference type="PANTHER" id="PTHR30471">
    <property type="entry name" value="DNA REPAIR PROTEIN RADC"/>
    <property type="match status" value="1"/>
</dbReference>
<keyword evidence="6" id="KW-0482">Metalloprotease</keyword>
<dbReference type="PROSITE" id="PS50249">
    <property type="entry name" value="MPN"/>
    <property type="match status" value="1"/>
</dbReference>
<keyword evidence="5" id="KW-0862">Zinc</keyword>
<keyword evidence="2" id="KW-0645">Protease</keyword>
<evidence type="ECO:0000256" key="4">
    <source>
        <dbReference type="ARBA" id="ARBA00022801"/>
    </source>
</evidence>
<evidence type="ECO:0000256" key="6">
    <source>
        <dbReference type="ARBA" id="ARBA00023049"/>
    </source>
</evidence>
<evidence type="ECO:0000256" key="1">
    <source>
        <dbReference type="ARBA" id="ARBA00010243"/>
    </source>
</evidence>
<dbReference type="Gene3D" id="3.40.140.10">
    <property type="entry name" value="Cytidine Deaminase, domain 2"/>
    <property type="match status" value="1"/>
</dbReference>
<keyword evidence="4" id="KW-0378">Hydrolase</keyword>
<dbReference type="PROSITE" id="PS01302">
    <property type="entry name" value="UPF0758"/>
    <property type="match status" value="1"/>
</dbReference>
<proteinExistence type="inferred from homology"/>
<protein>
    <recommendedName>
        <fullName evidence="7">MPN domain-containing protein</fullName>
    </recommendedName>
</protein>
<dbReference type="PANTHER" id="PTHR30471:SF3">
    <property type="entry name" value="UPF0758 PROTEIN YEES-RELATED"/>
    <property type="match status" value="1"/>
</dbReference>
<dbReference type="GO" id="GO:0008237">
    <property type="term" value="F:metallopeptidase activity"/>
    <property type="evidence" value="ECO:0007669"/>
    <property type="project" value="UniProtKB-KW"/>
</dbReference>
<evidence type="ECO:0000256" key="5">
    <source>
        <dbReference type="ARBA" id="ARBA00022833"/>
    </source>
</evidence>
<evidence type="ECO:0000259" key="7">
    <source>
        <dbReference type="PROSITE" id="PS50249"/>
    </source>
</evidence>
<dbReference type="CDD" id="cd08071">
    <property type="entry name" value="MPN_DUF2466"/>
    <property type="match status" value="1"/>
</dbReference>
<keyword evidence="3" id="KW-0479">Metal-binding</keyword>